<keyword evidence="4" id="KW-0479">Metal-binding</keyword>
<dbReference type="Gene3D" id="1.10.489.10">
    <property type="entry name" value="Chloroperoxidase-like"/>
    <property type="match status" value="1"/>
</dbReference>
<evidence type="ECO:0000259" key="8">
    <source>
        <dbReference type="PROSITE" id="PS51405"/>
    </source>
</evidence>
<name>A0A1Y2C9L7_9FUNG</name>
<evidence type="ECO:0000256" key="5">
    <source>
        <dbReference type="ARBA" id="ARBA00023002"/>
    </source>
</evidence>
<dbReference type="EMBL" id="MCGO01000024">
    <property type="protein sequence ID" value="ORY43607.1"/>
    <property type="molecule type" value="Genomic_DNA"/>
</dbReference>
<comment type="similarity">
    <text evidence="7">Belongs to the chloroperoxidase family.</text>
</comment>
<dbReference type="Proteomes" id="UP000193642">
    <property type="component" value="Unassembled WGS sequence"/>
</dbReference>
<dbReference type="Pfam" id="PF01328">
    <property type="entry name" value="Peroxidase_2"/>
    <property type="match status" value="1"/>
</dbReference>
<dbReference type="InterPro" id="IPR036851">
    <property type="entry name" value="Chloroperoxidase-like_sf"/>
</dbReference>
<feature type="domain" description="Heme haloperoxidase family profile" evidence="8">
    <location>
        <begin position="3"/>
        <end position="219"/>
    </location>
</feature>
<dbReference type="STRING" id="329046.A0A1Y2C9L7"/>
<keyword evidence="6" id="KW-0408">Iron</keyword>
<evidence type="ECO:0000256" key="4">
    <source>
        <dbReference type="ARBA" id="ARBA00022723"/>
    </source>
</evidence>
<evidence type="ECO:0000313" key="10">
    <source>
        <dbReference type="Proteomes" id="UP000193642"/>
    </source>
</evidence>
<dbReference type="GO" id="GO:0046872">
    <property type="term" value="F:metal ion binding"/>
    <property type="evidence" value="ECO:0007669"/>
    <property type="project" value="UniProtKB-KW"/>
</dbReference>
<dbReference type="OrthoDB" id="407298at2759"/>
<dbReference type="SUPFAM" id="SSF47571">
    <property type="entry name" value="Cloroperoxidase"/>
    <property type="match status" value="1"/>
</dbReference>
<evidence type="ECO:0000256" key="1">
    <source>
        <dbReference type="ARBA" id="ARBA00001970"/>
    </source>
</evidence>
<evidence type="ECO:0000256" key="6">
    <source>
        <dbReference type="ARBA" id="ARBA00023004"/>
    </source>
</evidence>
<evidence type="ECO:0000313" key="9">
    <source>
        <dbReference type="EMBL" id="ORY43607.1"/>
    </source>
</evidence>
<keyword evidence="5" id="KW-0560">Oxidoreductase</keyword>
<evidence type="ECO:0000256" key="3">
    <source>
        <dbReference type="ARBA" id="ARBA00022617"/>
    </source>
</evidence>
<keyword evidence="10" id="KW-1185">Reference proteome</keyword>
<comment type="caution">
    <text evidence="9">The sequence shown here is derived from an EMBL/GenBank/DDBJ whole genome shotgun (WGS) entry which is preliminary data.</text>
</comment>
<dbReference type="PANTHER" id="PTHR33577:SF9">
    <property type="entry name" value="PEROXIDASE STCC"/>
    <property type="match status" value="1"/>
</dbReference>
<proteinExistence type="inferred from homology"/>
<gene>
    <name evidence="9" type="ORF">BCR33DRAFT_850844</name>
</gene>
<evidence type="ECO:0000256" key="2">
    <source>
        <dbReference type="ARBA" id="ARBA00022559"/>
    </source>
</evidence>
<comment type="cofactor">
    <cofactor evidence="1">
        <name>heme b</name>
        <dbReference type="ChEBI" id="CHEBI:60344"/>
    </cofactor>
</comment>
<keyword evidence="3" id="KW-0349">Heme</keyword>
<dbReference type="GO" id="GO:0004601">
    <property type="term" value="F:peroxidase activity"/>
    <property type="evidence" value="ECO:0007669"/>
    <property type="project" value="UniProtKB-KW"/>
</dbReference>
<dbReference type="PANTHER" id="PTHR33577">
    <property type="entry name" value="STERIGMATOCYSTIN BIOSYNTHESIS PEROXIDASE STCC-RELATED"/>
    <property type="match status" value="1"/>
</dbReference>
<dbReference type="PROSITE" id="PS51405">
    <property type="entry name" value="HEME_HALOPEROXIDASE"/>
    <property type="match status" value="1"/>
</dbReference>
<keyword evidence="2 9" id="KW-0575">Peroxidase</keyword>
<organism evidence="9 10">
    <name type="scientific">Rhizoclosmatium globosum</name>
    <dbReference type="NCBI Taxonomy" id="329046"/>
    <lineage>
        <taxon>Eukaryota</taxon>
        <taxon>Fungi</taxon>
        <taxon>Fungi incertae sedis</taxon>
        <taxon>Chytridiomycota</taxon>
        <taxon>Chytridiomycota incertae sedis</taxon>
        <taxon>Chytridiomycetes</taxon>
        <taxon>Chytridiales</taxon>
        <taxon>Chytriomycetaceae</taxon>
        <taxon>Rhizoclosmatium</taxon>
    </lineage>
</organism>
<dbReference type="InterPro" id="IPR000028">
    <property type="entry name" value="Chloroperoxidase"/>
</dbReference>
<evidence type="ECO:0000256" key="7">
    <source>
        <dbReference type="ARBA" id="ARBA00025795"/>
    </source>
</evidence>
<reference evidence="9 10" key="1">
    <citation type="submission" date="2016-07" db="EMBL/GenBank/DDBJ databases">
        <title>Pervasive Adenine N6-methylation of Active Genes in Fungi.</title>
        <authorList>
            <consortium name="DOE Joint Genome Institute"/>
            <person name="Mondo S.J."/>
            <person name="Dannebaum R.O."/>
            <person name="Kuo R.C."/>
            <person name="Labutti K."/>
            <person name="Haridas S."/>
            <person name="Kuo A."/>
            <person name="Salamov A."/>
            <person name="Ahrendt S.R."/>
            <person name="Lipzen A."/>
            <person name="Sullivan W."/>
            <person name="Andreopoulos W.B."/>
            <person name="Clum A."/>
            <person name="Lindquist E."/>
            <person name="Daum C."/>
            <person name="Ramamoorthy G.K."/>
            <person name="Gryganskyi A."/>
            <person name="Culley D."/>
            <person name="Magnuson J.K."/>
            <person name="James T.Y."/>
            <person name="O'Malley M.A."/>
            <person name="Stajich J.E."/>
            <person name="Spatafora J.W."/>
            <person name="Visel A."/>
            <person name="Grigoriev I.V."/>
        </authorList>
    </citation>
    <scope>NUCLEOTIDE SEQUENCE [LARGE SCALE GENOMIC DNA]</scope>
    <source>
        <strain evidence="9 10">JEL800</strain>
    </source>
</reference>
<dbReference type="AlphaFoldDB" id="A0A1Y2C9L7"/>
<accession>A0A1Y2C9L7</accession>
<protein>
    <submittedName>
        <fullName evidence="9">Cloroperoxidase</fullName>
    </submittedName>
</protein>
<sequence>MEAKGTFKKAGEGDVRSPCPALNVLANHGHLSRDGKCITEEMLKSALMQQYNLADSLATFLSSTVMNPDHKLGIRKHGQEKDGVPCINLSDLAQHNKLEHDVSLFHHDLFEGNNTAPQKEMVDNFVSAAPGNHEFVSWTDLAKYKARRYYEAKSKNPDITYDLQIGKISWSENAILWLVLGGKADRIPVSYINDFVIQEKLPEGWEKPRAPISFQDTLWLMAKMFGYSLVF</sequence>